<organism evidence="1 2">
    <name type="scientific">Nocardia vinacea</name>
    <dbReference type="NCBI Taxonomy" id="96468"/>
    <lineage>
        <taxon>Bacteria</taxon>
        <taxon>Bacillati</taxon>
        <taxon>Actinomycetota</taxon>
        <taxon>Actinomycetes</taxon>
        <taxon>Mycobacteriales</taxon>
        <taxon>Nocardiaceae</taxon>
        <taxon>Nocardia</taxon>
    </lineage>
</organism>
<keyword evidence="2" id="KW-1185">Reference proteome</keyword>
<accession>A0ABZ1YRB3</accession>
<evidence type="ECO:0000313" key="1">
    <source>
        <dbReference type="EMBL" id="WUV44800.1"/>
    </source>
</evidence>
<dbReference type="SUPFAM" id="SSF54862">
    <property type="entry name" value="4Fe-4S ferredoxins"/>
    <property type="match status" value="1"/>
</dbReference>
<evidence type="ECO:0000313" key="2">
    <source>
        <dbReference type="Proteomes" id="UP001432062"/>
    </source>
</evidence>
<gene>
    <name evidence="1" type="ORF">OG563_37570</name>
</gene>
<dbReference type="EMBL" id="CP109441">
    <property type="protein sequence ID" value="WUV44800.1"/>
    <property type="molecule type" value="Genomic_DNA"/>
</dbReference>
<name>A0ABZ1YRB3_9NOCA</name>
<reference evidence="1" key="1">
    <citation type="submission" date="2022-10" db="EMBL/GenBank/DDBJ databases">
        <title>The complete genomes of actinobacterial strains from the NBC collection.</title>
        <authorList>
            <person name="Joergensen T.S."/>
            <person name="Alvarez Arevalo M."/>
            <person name="Sterndorff E.B."/>
            <person name="Faurdal D."/>
            <person name="Vuksanovic O."/>
            <person name="Mourched A.-S."/>
            <person name="Charusanti P."/>
            <person name="Shaw S."/>
            <person name="Blin K."/>
            <person name="Weber T."/>
        </authorList>
    </citation>
    <scope>NUCLEOTIDE SEQUENCE</scope>
    <source>
        <strain evidence="1">NBC_01482</strain>
    </source>
</reference>
<dbReference type="Pfam" id="PF13459">
    <property type="entry name" value="Fer4_15"/>
    <property type="match status" value="1"/>
</dbReference>
<protein>
    <submittedName>
        <fullName evidence="1">Ferredoxin</fullName>
    </submittedName>
</protein>
<dbReference type="Proteomes" id="UP001432062">
    <property type="component" value="Chromosome"/>
</dbReference>
<proteinExistence type="predicted"/>
<sequence>MTEQFEIHLDTTRCRAYGVCVSVMPEVFETPPGSPVAVLKVHAVDASEEEDLDEAIRYCPAQALAKRPLESIS</sequence>
<dbReference type="Gene3D" id="3.30.70.20">
    <property type="match status" value="1"/>
</dbReference>
<dbReference type="RefSeq" id="WP_327100374.1">
    <property type="nucleotide sequence ID" value="NZ_CP109149.1"/>
</dbReference>